<dbReference type="PROSITE" id="PS00678">
    <property type="entry name" value="WD_REPEATS_1"/>
    <property type="match status" value="1"/>
</dbReference>
<keyword evidence="10" id="KW-0966">Cell projection</keyword>
<evidence type="ECO:0000256" key="1">
    <source>
        <dbReference type="ARBA" id="ARBA00004430"/>
    </source>
</evidence>
<evidence type="ECO:0000256" key="2">
    <source>
        <dbReference type="ARBA" id="ARBA00011059"/>
    </source>
</evidence>
<dbReference type="SMART" id="SM00320">
    <property type="entry name" value="WD40"/>
    <property type="match status" value="5"/>
</dbReference>
<evidence type="ECO:0000256" key="9">
    <source>
        <dbReference type="ARBA" id="ARBA00023212"/>
    </source>
</evidence>
<keyword evidence="14" id="KW-1185">Reference proteome</keyword>
<keyword evidence="4 11" id="KW-0853">WD repeat</keyword>
<accession>A0AAD9IGH6</accession>
<name>A0AAD9IGH6_PROWI</name>
<keyword evidence="5" id="KW-0493">Microtubule</keyword>
<dbReference type="InterPro" id="IPR050687">
    <property type="entry name" value="Dynein_IC"/>
</dbReference>
<feature type="compositionally biased region" description="Basic and acidic residues" evidence="12">
    <location>
        <begin position="54"/>
        <end position="71"/>
    </location>
</feature>
<dbReference type="AlphaFoldDB" id="A0AAD9IGH6"/>
<evidence type="ECO:0000256" key="11">
    <source>
        <dbReference type="PROSITE-ProRule" id="PRU00221"/>
    </source>
</evidence>
<evidence type="ECO:0000313" key="13">
    <source>
        <dbReference type="EMBL" id="KAK2076795.1"/>
    </source>
</evidence>
<evidence type="ECO:0000313" key="14">
    <source>
        <dbReference type="Proteomes" id="UP001255856"/>
    </source>
</evidence>
<keyword evidence="9" id="KW-0206">Cytoskeleton</keyword>
<protein>
    <submittedName>
        <fullName evidence="13">Uncharacterized protein</fullName>
    </submittedName>
</protein>
<dbReference type="Pfam" id="PF00400">
    <property type="entry name" value="WD40"/>
    <property type="match status" value="1"/>
</dbReference>
<evidence type="ECO:0000256" key="5">
    <source>
        <dbReference type="ARBA" id="ARBA00022701"/>
    </source>
</evidence>
<feature type="region of interest" description="Disordered" evidence="12">
    <location>
        <begin position="157"/>
        <end position="197"/>
    </location>
</feature>
<keyword evidence="3" id="KW-0963">Cytoplasm</keyword>
<dbReference type="GO" id="GO:0036157">
    <property type="term" value="C:outer dynein arm"/>
    <property type="evidence" value="ECO:0007669"/>
    <property type="project" value="TreeGrafter"/>
</dbReference>
<evidence type="ECO:0000256" key="10">
    <source>
        <dbReference type="ARBA" id="ARBA00023273"/>
    </source>
</evidence>
<feature type="repeat" description="WD" evidence="11">
    <location>
        <begin position="498"/>
        <end position="540"/>
    </location>
</feature>
<comment type="subcellular location">
    <subcellularLocation>
        <location evidence="1">Cytoplasm</location>
        <location evidence="1">Cytoskeleton</location>
        <location evidence="1">Cilium axoneme</location>
    </subcellularLocation>
</comment>
<dbReference type="PROSITE" id="PS50294">
    <property type="entry name" value="WD_REPEATS_REGION"/>
    <property type="match status" value="1"/>
</dbReference>
<feature type="compositionally biased region" description="Low complexity" evidence="12">
    <location>
        <begin position="162"/>
        <end position="197"/>
    </location>
</feature>
<dbReference type="InterPro" id="IPR036322">
    <property type="entry name" value="WD40_repeat_dom_sf"/>
</dbReference>
<organism evidence="13 14">
    <name type="scientific">Prototheca wickerhamii</name>
    <dbReference type="NCBI Taxonomy" id="3111"/>
    <lineage>
        <taxon>Eukaryota</taxon>
        <taxon>Viridiplantae</taxon>
        <taxon>Chlorophyta</taxon>
        <taxon>core chlorophytes</taxon>
        <taxon>Trebouxiophyceae</taxon>
        <taxon>Chlorellales</taxon>
        <taxon>Chlorellaceae</taxon>
        <taxon>Prototheca</taxon>
    </lineage>
</organism>
<dbReference type="GO" id="GO:0045503">
    <property type="term" value="F:dynein light chain binding"/>
    <property type="evidence" value="ECO:0007669"/>
    <property type="project" value="TreeGrafter"/>
</dbReference>
<dbReference type="Gene3D" id="2.130.10.10">
    <property type="entry name" value="YVTN repeat-like/Quinoprotein amine dehydrogenase"/>
    <property type="match status" value="2"/>
</dbReference>
<dbReference type="PANTHER" id="PTHR12442">
    <property type="entry name" value="DYNEIN INTERMEDIATE CHAIN"/>
    <property type="match status" value="1"/>
</dbReference>
<dbReference type="InterPro" id="IPR019775">
    <property type="entry name" value="WD40_repeat_CS"/>
</dbReference>
<dbReference type="PANTHER" id="PTHR12442:SF11">
    <property type="entry name" value="DYNEIN AXONEMAL INTERMEDIATE CHAIN 1"/>
    <property type="match status" value="1"/>
</dbReference>
<comment type="caution">
    <text evidence="13">The sequence shown here is derived from an EMBL/GenBank/DDBJ whole genome shotgun (WGS) entry which is preliminary data.</text>
</comment>
<sequence>MSSRLGPSPAGHLSRLSQGRSLLWSSVEGSFVPDASAEAADAAAVLLHLESQVHRREARREEGGPESRAGAEETSVVIGTHSASDALPSDPAPARLAAGTHALRAAAPLDAAAEAALPPPRVERGVHTGHRRPRNQAVQTVENAILTATGHCAARCTRPTSGPGAAAQGARGVQAPRPGPGSKAPAPATGAKAPPKGPLAALLESVQDAADASTTASASQPVAQGADRAAHPFLARETAVLERILTQNASVETVMDFKYWDDPSDAARPQEGSLLPLWSFAAAAAGPQMVTALAWCPGEPDVFAVGHGSFDPAKRQTGTLAVHSLRAPSRPQLVCPLPTSVLCLAFHPVFADMLAVGCQDGVVRVLQLRGHLGGSDRPPPLYTARPEAAGHREPVWQICWRRTSGAELRLVAAYENGKLAEWTFHRGTELVTLSVPVTGGSASDSDDELSGAEHACPSVPLAMDYQPAQHDSFLVGTEHGLIFRCSASQTGAPLQQTVHGHSLAVYAARWNPCHPRLALSASADWTVKLWDLHDSQVQLELRSYNLKSPVGDAAWLPIAPTVFAAVTENGWIHVTDLAQNPWQPLCVQKLVNKTKLTKLAFNPVEPIVLVGDDRGVVSCLKLSPNLRKRVEASTQYRSETGISSDSPLQVFGALPFKPPAARTLLGERVPGPGSAAVSVPAPAAVEVTLPSAEEVREAWCQAHRKQLEAPLEALRRVRSSTQKALDG</sequence>
<gene>
    <name evidence="13" type="ORF">QBZ16_005021</name>
</gene>
<dbReference type="GO" id="GO:0003341">
    <property type="term" value="P:cilium movement"/>
    <property type="evidence" value="ECO:0007669"/>
    <property type="project" value="TreeGrafter"/>
</dbReference>
<dbReference type="PROSITE" id="PS50082">
    <property type="entry name" value="WD_REPEATS_2"/>
    <property type="match status" value="1"/>
</dbReference>
<evidence type="ECO:0000256" key="6">
    <source>
        <dbReference type="ARBA" id="ARBA00022737"/>
    </source>
</evidence>
<evidence type="ECO:0000256" key="3">
    <source>
        <dbReference type="ARBA" id="ARBA00022490"/>
    </source>
</evidence>
<dbReference type="InterPro" id="IPR001680">
    <property type="entry name" value="WD40_rpt"/>
</dbReference>
<dbReference type="GO" id="GO:0045504">
    <property type="term" value="F:dynein heavy chain binding"/>
    <property type="evidence" value="ECO:0007669"/>
    <property type="project" value="TreeGrafter"/>
</dbReference>
<evidence type="ECO:0000256" key="4">
    <source>
        <dbReference type="ARBA" id="ARBA00022574"/>
    </source>
</evidence>
<dbReference type="EMBL" id="JASFZW010000008">
    <property type="protein sequence ID" value="KAK2076795.1"/>
    <property type="molecule type" value="Genomic_DNA"/>
</dbReference>
<dbReference type="InterPro" id="IPR015943">
    <property type="entry name" value="WD40/YVTN_repeat-like_dom_sf"/>
</dbReference>
<keyword evidence="6" id="KW-0677">Repeat</keyword>
<evidence type="ECO:0000256" key="12">
    <source>
        <dbReference type="SAM" id="MobiDB-lite"/>
    </source>
</evidence>
<proteinExistence type="inferred from homology"/>
<dbReference type="Proteomes" id="UP001255856">
    <property type="component" value="Unassembled WGS sequence"/>
</dbReference>
<dbReference type="GO" id="GO:0005874">
    <property type="term" value="C:microtubule"/>
    <property type="evidence" value="ECO:0007669"/>
    <property type="project" value="UniProtKB-KW"/>
</dbReference>
<feature type="region of interest" description="Disordered" evidence="12">
    <location>
        <begin position="54"/>
        <end position="74"/>
    </location>
</feature>
<keyword evidence="8" id="KW-0505">Motor protein</keyword>
<comment type="similarity">
    <text evidence="2">Belongs to the dynein intermediate chain family.</text>
</comment>
<dbReference type="SUPFAM" id="SSF50978">
    <property type="entry name" value="WD40 repeat-like"/>
    <property type="match status" value="1"/>
</dbReference>
<evidence type="ECO:0000256" key="8">
    <source>
        <dbReference type="ARBA" id="ARBA00023175"/>
    </source>
</evidence>
<dbReference type="GO" id="GO:0036158">
    <property type="term" value="P:outer dynein arm assembly"/>
    <property type="evidence" value="ECO:0007669"/>
    <property type="project" value="TreeGrafter"/>
</dbReference>
<reference evidence="13" key="1">
    <citation type="submission" date="2021-01" db="EMBL/GenBank/DDBJ databases">
        <authorList>
            <person name="Eckstrom K.M.E."/>
        </authorList>
    </citation>
    <scope>NUCLEOTIDE SEQUENCE</scope>
    <source>
        <strain evidence="13">UVCC 0001</strain>
    </source>
</reference>
<keyword evidence="7" id="KW-0243">Dynein</keyword>
<evidence type="ECO:0000256" key="7">
    <source>
        <dbReference type="ARBA" id="ARBA00023017"/>
    </source>
</evidence>